<evidence type="ECO:0000313" key="1">
    <source>
        <dbReference type="EMBL" id="DAF91714.1"/>
    </source>
</evidence>
<proteinExistence type="predicted"/>
<dbReference type="EMBL" id="BK016059">
    <property type="protein sequence ID" value="DAF91714.1"/>
    <property type="molecule type" value="Genomic_DNA"/>
</dbReference>
<accession>A0A8S5UBD9</accession>
<protein>
    <submittedName>
        <fullName evidence="1">Uncharacterized protein</fullName>
    </submittedName>
</protein>
<sequence>MYILSKDSVKTRIFVERYGRLWYNSSRETFVLSGFRMLLPPGGGGNSHPSYLV</sequence>
<name>A0A8S5UBD9_9CAUD</name>
<organism evidence="1">
    <name type="scientific">Siphoviridae sp. ct8Cp41</name>
    <dbReference type="NCBI Taxonomy" id="2825358"/>
    <lineage>
        <taxon>Viruses</taxon>
        <taxon>Duplodnaviria</taxon>
        <taxon>Heunggongvirae</taxon>
        <taxon>Uroviricota</taxon>
        <taxon>Caudoviricetes</taxon>
    </lineage>
</organism>
<reference evidence="1" key="1">
    <citation type="journal article" date="2021" name="Proc. Natl. Acad. Sci. U.S.A.">
        <title>A Catalog of Tens of Thousands of Viruses from Human Metagenomes Reveals Hidden Associations with Chronic Diseases.</title>
        <authorList>
            <person name="Tisza M.J."/>
            <person name="Buck C.B."/>
        </authorList>
    </citation>
    <scope>NUCLEOTIDE SEQUENCE</scope>
    <source>
        <strain evidence="1">Ct8Cp41</strain>
    </source>
</reference>